<reference evidence="2 3" key="1">
    <citation type="submission" date="2020-03" db="EMBL/GenBank/DDBJ databases">
        <title>Genomic Encyclopedia of Type Strains, Phase IV (KMG-IV): sequencing the most valuable type-strain genomes for metagenomic binning, comparative biology and taxonomic classification.</title>
        <authorList>
            <person name="Goeker M."/>
        </authorList>
    </citation>
    <scope>NUCLEOTIDE SEQUENCE [LARGE SCALE GENOMIC DNA]</scope>
    <source>
        <strain evidence="2 3">DSM 24233</strain>
    </source>
</reference>
<accession>A0A846QMB3</accession>
<organism evidence="2 3">
    <name type="scientific">Desulfobaculum xiamenense</name>
    <dbReference type="NCBI Taxonomy" id="995050"/>
    <lineage>
        <taxon>Bacteria</taxon>
        <taxon>Pseudomonadati</taxon>
        <taxon>Thermodesulfobacteriota</taxon>
        <taxon>Desulfovibrionia</taxon>
        <taxon>Desulfovibrionales</taxon>
        <taxon>Desulfovibrionaceae</taxon>
        <taxon>Desulfobaculum</taxon>
    </lineage>
</organism>
<evidence type="ECO:0000313" key="2">
    <source>
        <dbReference type="EMBL" id="NJB68327.1"/>
    </source>
</evidence>
<gene>
    <name evidence="2" type="ORF">GGQ74_002000</name>
</gene>
<protein>
    <submittedName>
        <fullName evidence="2">Uncharacterized protein</fullName>
    </submittedName>
</protein>
<proteinExistence type="predicted"/>
<dbReference type="Proteomes" id="UP000580856">
    <property type="component" value="Unassembled WGS sequence"/>
</dbReference>
<sequence length="167" mass="18455">MPYPGRLVKGKIHFDALFFGRGRIFRNGPACGGARGSGWRAKPHRIRRAFASENHMRPLPRRARLSTGTPRPHTRSRALCHAPSSPIRGSKGAALPWPPEATACMPPRTIRPGPRAPHHHPALPARRAPPSPLIPPPLYTPEPPRSPLSNFRHAIPQRPAPSRCARR</sequence>
<dbReference type="EMBL" id="JAATJA010000002">
    <property type="protein sequence ID" value="NJB68327.1"/>
    <property type="molecule type" value="Genomic_DNA"/>
</dbReference>
<evidence type="ECO:0000256" key="1">
    <source>
        <dbReference type="SAM" id="MobiDB-lite"/>
    </source>
</evidence>
<name>A0A846QMB3_9BACT</name>
<comment type="caution">
    <text evidence="2">The sequence shown here is derived from an EMBL/GenBank/DDBJ whole genome shotgun (WGS) entry which is preliminary data.</text>
</comment>
<evidence type="ECO:0000313" key="3">
    <source>
        <dbReference type="Proteomes" id="UP000580856"/>
    </source>
</evidence>
<dbReference type="AlphaFoldDB" id="A0A846QMB3"/>
<feature type="region of interest" description="Disordered" evidence="1">
    <location>
        <begin position="62"/>
        <end position="167"/>
    </location>
</feature>
<keyword evidence="3" id="KW-1185">Reference proteome</keyword>
<feature type="compositionally biased region" description="Pro residues" evidence="1">
    <location>
        <begin position="127"/>
        <end position="146"/>
    </location>
</feature>